<proteinExistence type="predicted"/>
<dbReference type="PANTHER" id="PTHR24260">
    <property type="match status" value="1"/>
</dbReference>
<keyword evidence="4" id="KW-1185">Reference proteome</keyword>
<gene>
    <name evidence="3" type="ORF">CAUJ_LOCUS6072</name>
</gene>
<dbReference type="Proteomes" id="UP000835052">
    <property type="component" value="Unassembled WGS sequence"/>
</dbReference>
<evidence type="ECO:0000256" key="1">
    <source>
        <dbReference type="SAM" id="SignalP"/>
    </source>
</evidence>
<feature type="domain" description="Peptidase S1" evidence="2">
    <location>
        <begin position="56"/>
        <end position="353"/>
    </location>
</feature>
<dbReference type="InterPro" id="IPR043504">
    <property type="entry name" value="Peptidase_S1_PA_chymotrypsin"/>
</dbReference>
<comment type="caution">
    <text evidence="3">The sequence shown here is derived from an EMBL/GenBank/DDBJ whole genome shotgun (WGS) entry which is preliminary data.</text>
</comment>
<sequence length="927" mass="103224">MGSSNFWLLLLVGSVVCRNISESKGGRLSRQENRELLESCGRFERGHDENRTVTKSLYGRPASRGDAPWAAVIPIFFEGEFAGLASGTLISPRHILTSAHVLAHTPNDCEEIRNRTFQSNLAGFKIFLNTSCSTTSICKRLNRYDQLSPQLVKKVYVHKDYIKSECRGDRYAKDVAVFELSKDVKFSSEIYPACISTRSPETGDRGFVYGFGQDPSEKKRPDFGVLKTYKIAVSKTCDGDPHDYGDFYFCSKHRNGVIGCGGDSGSGVIDYVRTNDGIKKAEVFGIVTKGQNCTSVLEESEREYRTRTMYNLHMNVAYFDEFLCDCCGICAPRASSSSPDAFVPRRWRSKSISQGPILTSNIISGLAQVSVLESASAPQVDEPRSYPDISGLAPVTYPSLCVTARDYEAVVSHYQHFLNPLIRRPLYRSRVFFMSLWRASNRRCFGRPFGLFPATSIKKQLLATDSSLALRVWPYHLSLASLIFSVIGATPKRVLMSSFRTWCSRDSSGPSQHLSLHDCESAARQDGSNIGRFMILIGHLLLGRTVRLWWFSICGHVQFMRAAMSLFIEPSSAIDEPRYLKELVLGRSTFSNGAVFGFSESRKLSEQENKELFDKCGRFVSGYNEQHSPEGRKSLYGNVVQPTTAPWVAAINIIRDGRVQAIGTGSLISPRHVLTAAHLIGETYSDCDKGETNQYTEKASSYAVYLNVTCINPNTCKRSDRNDTFEQIPVKKIYIRRGYLGNNCPDKSSFYDVAIFELAHDAKFSRDIYPACVSHELPQIGDEAMLYGYGDDPSAVNMLRSGILKSIDTKVGSNCSDFAGSDEPYMMCTYADDRALACAGDSGSGLISKKKLNDESKVEVIGILSAGEACEIVFEQHRWDIEKNRPLKEYPDLLIRVSNFNDFFCDCCGICAPGVEKPSGITYDVIE</sequence>
<dbReference type="OrthoDB" id="5820960at2759"/>
<dbReference type="GO" id="GO:0006508">
    <property type="term" value="P:proteolysis"/>
    <property type="evidence" value="ECO:0007669"/>
    <property type="project" value="InterPro"/>
</dbReference>
<dbReference type="InterPro" id="IPR009003">
    <property type="entry name" value="Peptidase_S1_PA"/>
</dbReference>
<dbReference type="InterPro" id="IPR051333">
    <property type="entry name" value="CLIP_Serine_Protease"/>
</dbReference>
<evidence type="ECO:0000313" key="4">
    <source>
        <dbReference type="Proteomes" id="UP000835052"/>
    </source>
</evidence>
<dbReference type="PROSITE" id="PS50240">
    <property type="entry name" value="TRYPSIN_DOM"/>
    <property type="match status" value="2"/>
</dbReference>
<evidence type="ECO:0000259" key="2">
    <source>
        <dbReference type="PROSITE" id="PS50240"/>
    </source>
</evidence>
<evidence type="ECO:0000313" key="3">
    <source>
        <dbReference type="EMBL" id="CAD6190153.1"/>
    </source>
</evidence>
<reference evidence="3" key="1">
    <citation type="submission" date="2020-10" db="EMBL/GenBank/DDBJ databases">
        <authorList>
            <person name="Kikuchi T."/>
        </authorList>
    </citation>
    <scope>NUCLEOTIDE SEQUENCE</scope>
    <source>
        <strain evidence="3">NKZ352</strain>
    </source>
</reference>
<dbReference type="SUPFAM" id="SSF50494">
    <property type="entry name" value="Trypsin-like serine proteases"/>
    <property type="match status" value="2"/>
</dbReference>
<dbReference type="EMBL" id="CAJGYM010000014">
    <property type="protein sequence ID" value="CAD6190153.1"/>
    <property type="molecule type" value="Genomic_DNA"/>
</dbReference>
<dbReference type="SMART" id="SM00020">
    <property type="entry name" value="Tryp_SPc"/>
    <property type="match status" value="2"/>
</dbReference>
<feature type="chain" id="PRO_5035813506" description="Peptidase S1 domain-containing protein" evidence="1">
    <location>
        <begin position="18"/>
        <end position="927"/>
    </location>
</feature>
<organism evidence="3 4">
    <name type="scientific">Caenorhabditis auriculariae</name>
    <dbReference type="NCBI Taxonomy" id="2777116"/>
    <lineage>
        <taxon>Eukaryota</taxon>
        <taxon>Metazoa</taxon>
        <taxon>Ecdysozoa</taxon>
        <taxon>Nematoda</taxon>
        <taxon>Chromadorea</taxon>
        <taxon>Rhabditida</taxon>
        <taxon>Rhabditina</taxon>
        <taxon>Rhabditomorpha</taxon>
        <taxon>Rhabditoidea</taxon>
        <taxon>Rhabditidae</taxon>
        <taxon>Peloderinae</taxon>
        <taxon>Caenorhabditis</taxon>
    </lineage>
</organism>
<keyword evidence="1" id="KW-0732">Signal</keyword>
<dbReference type="Gene3D" id="2.40.10.10">
    <property type="entry name" value="Trypsin-like serine proteases"/>
    <property type="match status" value="2"/>
</dbReference>
<dbReference type="InterPro" id="IPR001254">
    <property type="entry name" value="Trypsin_dom"/>
</dbReference>
<dbReference type="PANTHER" id="PTHR24260:SF136">
    <property type="entry name" value="GH08193P-RELATED"/>
    <property type="match status" value="1"/>
</dbReference>
<name>A0A8S1H4S1_9PELO</name>
<dbReference type="GO" id="GO:0004252">
    <property type="term" value="F:serine-type endopeptidase activity"/>
    <property type="evidence" value="ECO:0007669"/>
    <property type="project" value="InterPro"/>
</dbReference>
<feature type="signal peptide" evidence="1">
    <location>
        <begin position="1"/>
        <end position="17"/>
    </location>
</feature>
<protein>
    <recommendedName>
        <fullName evidence="2">Peptidase S1 domain-containing protein</fullName>
    </recommendedName>
</protein>
<dbReference type="Pfam" id="PF00089">
    <property type="entry name" value="Trypsin"/>
    <property type="match status" value="2"/>
</dbReference>
<accession>A0A8S1H4S1</accession>
<feature type="domain" description="Peptidase S1" evidence="2">
    <location>
        <begin position="619"/>
        <end position="927"/>
    </location>
</feature>
<dbReference type="AlphaFoldDB" id="A0A8S1H4S1"/>